<dbReference type="InterPro" id="IPR011989">
    <property type="entry name" value="ARM-like"/>
</dbReference>
<organism evidence="4 5">
    <name type="scientific">Diploscapter pachys</name>
    <dbReference type="NCBI Taxonomy" id="2018661"/>
    <lineage>
        <taxon>Eukaryota</taxon>
        <taxon>Metazoa</taxon>
        <taxon>Ecdysozoa</taxon>
        <taxon>Nematoda</taxon>
        <taxon>Chromadorea</taxon>
        <taxon>Rhabditida</taxon>
        <taxon>Rhabditina</taxon>
        <taxon>Rhabditomorpha</taxon>
        <taxon>Rhabditoidea</taxon>
        <taxon>Rhabditidae</taxon>
        <taxon>Diploscapter</taxon>
    </lineage>
</organism>
<dbReference type="PROSITE" id="PS51450">
    <property type="entry name" value="LRR"/>
    <property type="match status" value="1"/>
</dbReference>
<dbReference type="InterPro" id="IPR051341">
    <property type="entry name" value="Zyg-11_UBL_adapter"/>
</dbReference>
<gene>
    <name evidence="4" type="ORF">WR25_26488</name>
</gene>
<name>A0A2A2KRR6_9BILA</name>
<proteinExistence type="predicted"/>
<feature type="domain" description="Protein zer-1 homolog-like C-terminal" evidence="3">
    <location>
        <begin position="394"/>
        <end position="766"/>
    </location>
</feature>
<dbReference type="GO" id="GO:0031462">
    <property type="term" value="C:Cul2-RING ubiquitin ligase complex"/>
    <property type="evidence" value="ECO:0007669"/>
    <property type="project" value="TreeGrafter"/>
</dbReference>
<evidence type="ECO:0000259" key="3">
    <source>
        <dbReference type="Pfam" id="PF22964"/>
    </source>
</evidence>
<dbReference type="STRING" id="2018661.A0A2A2KRR6"/>
<dbReference type="Gene3D" id="3.80.10.10">
    <property type="entry name" value="Ribonuclease Inhibitor"/>
    <property type="match status" value="1"/>
</dbReference>
<dbReference type="InterPro" id="IPR001611">
    <property type="entry name" value="Leu-rich_rpt"/>
</dbReference>
<dbReference type="SUPFAM" id="SSF48371">
    <property type="entry name" value="ARM repeat"/>
    <property type="match status" value="1"/>
</dbReference>
<evidence type="ECO:0000313" key="5">
    <source>
        <dbReference type="Proteomes" id="UP000218231"/>
    </source>
</evidence>
<dbReference type="InterPro" id="IPR032675">
    <property type="entry name" value="LRR_dom_sf"/>
</dbReference>
<evidence type="ECO:0000256" key="2">
    <source>
        <dbReference type="SAM" id="MobiDB-lite"/>
    </source>
</evidence>
<dbReference type="Pfam" id="PF22964">
    <property type="entry name" value="ZER1-like_2nd"/>
    <property type="match status" value="1"/>
</dbReference>
<dbReference type="Gene3D" id="1.25.10.10">
    <property type="entry name" value="Leucine-rich Repeat Variant"/>
    <property type="match status" value="1"/>
</dbReference>
<protein>
    <recommendedName>
        <fullName evidence="3">Protein zer-1 homolog-like C-terminal domain-containing protein</fullName>
    </recommendedName>
</protein>
<dbReference type="PANTHER" id="PTHR12904">
    <property type="match status" value="1"/>
</dbReference>
<evidence type="ECO:0000256" key="1">
    <source>
        <dbReference type="ARBA" id="ARBA00022786"/>
    </source>
</evidence>
<reference evidence="4 5" key="1">
    <citation type="journal article" date="2017" name="Curr. Biol.">
        <title>Genome architecture and evolution of a unichromosomal asexual nematode.</title>
        <authorList>
            <person name="Fradin H."/>
            <person name="Zegar C."/>
            <person name="Gutwein M."/>
            <person name="Lucas J."/>
            <person name="Kovtun M."/>
            <person name="Corcoran D."/>
            <person name="Baugh L.R."/>
            <person name="Kiontke K."/>
            <person name="Gunsalus K."/>
            <person name="Fitch D.H."/>
            <person name="Piano F."/>
        </authorList>
    </citation>
    <scope>NUCLEOTIDE SEQUENCE [LARGE SCALE GENOMIC DNA]</scope>
    <source>
        <strain evidence="4">PF1309</strain>
    </source>
</reference>
<dbReference type="Proteomes" id="UP000218231">
    <property type="component" value="Unassembled WGS sequence"/>
</dbReference>
<dbReference type="EMBL" id="LIAE01007860">
    <property type="protein sequence ID" value="PAV76598.1"/>
    <property type="molecule type" value="Genomic_DNA"/>
</dbReference>
<evidence type="ECO:0000313" key="4">
    <source>
        <dbReference type="EMBL" id="PAV76598.1"/>
    </source>
</evidence>
<dbReference type="InterPro" id="IPR055142">
    <property type="entry name" value="ZER1-like_C"/>
</dbReference>
<accession>A0A2A2KRR6</accession>
<keyword evidence="1" id="KW-0833">Ubl conjugation pathway</keyword>
<dbReference type="OrthoDB" id="5783533at2759"/>
<feature type="region of interest" description="Disordered" evidence="2">
    <location>
        <begin position="803"/>
        <end position="824"/>
    </location>
</feature>
<dbReference type="InterPro" id="IPR016024">
    <property type="entry name" value="ARM-type_fold"/>
</dbReference>
<dbReference type="AlphaFoldDB" id="A0A2A2KRR6"/>
<dbReference type="PANTHER" id="PTHR12904:SF22">
    <property type="entry name" value="ZYG-11 FAMILY MEMBER B, CELL CYCLE REGULATOR"/>
    <property type="match status" value="1"/>
</dbReference>
<dbReference type="SUPFAM" id="SSF52058">
    <property type="entry name" value="L domain-like"/>
    <property type="match status" value="1"/>
</dbReference>
<comment type="caution">
    <text evidence="4">The sequence shown here is derived from an EMBL/GenBank/DDBJ whole genome shotgun (WGS) entry which is preliminary data.</text>
</comment>
<keyword evidence="5" id="KW-1185">Reference proteome</keyword>
<sequence length="824" mass="93417">MEQQCRRYCRTAIPKSLKDLCASKLAKRISEGSPFLRENVPLPEELSNTIVKALEELSSLDSATLARLTSDVFTITRFNFAKCKIPLRQGAMKTTLKGCNLRSLILGKSGLHEESFLKFDFEHFVDNCLNEATLKGLKHLDLRGSEKIYGLKMLSEFLSLQYLSLANRPICHTDFSPLTCHLAKLRHLDISNTLITDISALEELRNLEILLLHNVKIKSGDAGATLAKMGNLRVLDISRKLDDDHNFDYGSQEATIDLPASFLNEQLSKDGQPTWPHLNCLDLSGQALGLSGLDKSVELLNQIVDANKKLEIVGILGTPLNDQQYERPGRKLKVISCSSRRQVMDALAYYTNLDRESFTSFALHSLYYALQSAYDEFEDAELRECADLVCDAMKKGIRAIPTQMAGSACLYHLCKMTRIQRLPERCVRLCVESCLDAAEQYRNVPQLQKNVWLTLCNDFLLRMPGMDFYRTCKTALDSMMSNRDPSVSRMTIAIVSIVTPKMRSAEAKLLISEVRYIRHLVQIMEEHSAMIIKHRRHENSIYTLKFTLSALWNLTDDCPKTCVEFFNANGVVTAFDILKKFDKQMNISTKVLGILNNVAEVDELKSHIMQNKEYIAILLDCLDGDFDECDASGRHRDVERGYFAAGVLSNLLLCNDWTQCAFTKEMINAQLVESIQKWPRLDAPMVSYRSFAPFMNILKDSDHDGAQMWCLWGVLHVLENNDKQPNNNTGVTYLDMLKSPRLPEILLKMHAHRNTHIYVKYLIQEIWMISHSAVDWTSMLKNIKVSDLSPDLETMQKIQAPPIDNAGAQAPPTNYCGKIQTNNT</sequence>